<evidence type="ECO:0000313" key="2">
    <source>
        <dbReference type="EMBL" id="KAK2147906.1"/>
    </source>
</evidence>
<dbReference type="EMBL" id="JAODUO010003333">
    <property type="protein sequence ID" value="KAK2147906.1"/>
    <property type="molecule type" value="Genomic_DNA"/>
</dbReference>
<dbReference type="Proteomes" id="UP001209878">
    <property type="component" value="Unassembled WGS sequence"/>
</dbReference>
<dbReference type="InterPro" id="IPR008979">
    <property type="entry name" value="Galactose-bd-like_sf"/>
</dbReference>
<evidence type="ECO:0000313" key="3">
    <source>
        <dbReference type="Proteomes" id="UP001209878"/>
    </source>
</evidence>
<keyword evidence="3" id="KW-1185">Reference proteome</keyword>
<dbReference type="AlphaFoldDB" id="A0AAD9J8F4"/>
<dbReference type="Gene3D" id="2.60.120.260">
    <property type="entry name" value="Galactose-binding domain-like"/>
    <property type="match status" value="1"/>
</dbReference>
<protein>
    <recommendedName>
        <fullName evidence="1">F5/8 type C domain-containing protein</fullName>
    </recommendedName>
</protein>
<dbReference type="PROSITE" id="PS50022">
    <property type="entry name" value="FA58C_3"/>
    <property type="match status" value="1"/>
</dbReference>
<comment type="caution">
    <text evidence="2">The sequence shown here is derived from an EMBL/GenBank/DDBJ whole genome shotgun (WGS) entry which is preliminary data.</text>
</comment>
<proteinExistence type="predicted"/>
<gene>
    <name evidence="2" type="ORF">NP493_3350g00005</name>
</gene>
<reference evidence="2" key="1">
    <citation type="journal article" date="2023" name="Mol. Biol. Evol.">
        <title>Third-Generation Sequencing Reveals the Adaptive Role of the Epigenome in Three Deep-Sea Polychaetes.</title>
        <authorList>
            <person name="Perez M."/>
            <person name="Aroh O."/>
            <person name="Sun Y."/>
            <person name="Lan Y."/>
            <person name="Juniper S.K."/>
            <person name="Young C.R."/>
            <person name="Angers B."/>
            <person name="Qian P.Y."/>
        </authorList>
    </citation>
    <scope>NUCLEOTIDE SEQUENCE</scope>
    <source>
        <strain evidence="2">R07B-5</strain>
    </source>
</reference>
<sequence length="112" mass="12763">MFENDDETCWNSDQGCPQWVYLDFNDVVFLDTVEIRFQGGFAGKHCQLEGSAGDGDSWTKPKDFYPEDVNSLQTFELPTSAKVKRLRIVFLNSTDFYGRITIYGLFLLGAKS</sequence>
<accession>A0AAD9J8F4</accession>
<dbReference type="Pfam" id="PF00754">
    <property type="entry name" value="F5_F8_type_C"/>
    <property type="match status" value="1"/>
</dbReference>
<dbReference type="SUPFAM" id="SSF49785">
    <property type="entry name" value="Galactose-binding domain-like"/>
    <property type="match status" value="1"/>
</dbReference>
<name>A0AAD9J8F4_RIDPI</name>
<feature type="domain" description="F5/8 type C" evidence="1">
    <location>
        <begin position="1"/>
        <end position="105"/>
    </location>
</feature>
<organism evidence="2 3">
    <name type="scientific">Ridgeia piscesae</name>
    <name type="common">Tubeworm</name>
    <dbReference type="NCBI Taxonomy" id="27915"/>
    <lineage>
        <taxon>Eukaryota</taxon>
        <taxon>Metazoa</taxon>
        <taxon>Spiralia</taxon>
        <taxon>Lophotrochozoa</taxon>
        <taxon>Annelida</taxon>
        <taxon>Polychaeta</taxon>
        <taxon>Sedentaria</taxon>
        <taxon>Canalipalpata</taxon>
        <taxon>Sabellida</taxon>
        <taxon>Siboglinidae</taxon>
        <taxon>Ridgeia</taxon>
    </lineage>
</organism>
<evidence type="ECO:0000259" key="1">
    <source>
        <dbReference type="PROSITE" id="PS50022"/>
    </source>
</evidence>
<dbReference type="InterPro" id="IPR000421">
    <property type="entry name" value="FA58C"/>
</dbReference>